<evidence type="ECO:0000313" key="15">
    <source>
        <dbReference type="Proteomes" id="UP000295758"/>
    </source>
</evidence>
<evidence type="ECO:0000313" key="7">
    <source>
        <dbReference type="EMBL" id="SDD06288.1"/>
    </source>
</evidence>
<dbReference type="AlphaFoldDB" id="A0A1G6RP11"/>
<dbReference type="EMBL" id="FNEH01000022">
    <property type="protein sequence ID" value="SDI99629.1"/>
    <property type="molecule type" value="Genomic_DNA"/>
</dbReference>
<evidence type="ECO:0000313" key="9">
    <source>
        <dbReference type="EMBL" id="SDI99629.1"/>
    </source>
</evidence>
<name>A0A1G6RP11_9FIRM</name>
<dbReference type="EMBL" id="SOAA01000022">
    <property type="protein sequence ID" value="TDS28226.1"/>
    <property type="molecule type" value="Genomic_DNA"/>
</dbReference>
<dbReference type="Proteomes" id="UP000199519">
    <property type="component" value="Unassembled WGS sequence"/>
</dbReference>
<dbReference type="EMBL" id="FOHG01000031">
    <property type="protein sequence ID" value="SET15033.1"/>
    <property type="molecule type" value="Genomic_DNA"/>
</dbReference>
<dbReference type="Gene3D" id="1.20.120.580">
    <property type="entry name" value="bsu32300-like"/>
    <property type="match status" value="1"/>
</dbReference>
<evidence type="ECO:0000256" key="6">
    <source>
        <dbReference type="ARBA" id="ARBA00024207"/>
    </source>
</evidence>
<protein>
    <submittedName>
        <fullName evidence="11">Uncharacterized protein DUF86</fullName>
    </submittedName>
</protein>
<dbReference type="PANTHER" id="PTHR34139:SF1">
    <property type="entry name" value="RNASE MJ1380-RELATED"/>
    <property type="match status" value="1"/>
</dbReference>
<dbReference type="Proteomes" id="UP000198945">
    <property type="component" value="Unassembled WGS sequence"/>
</dbReference>
<dbReference type="GO" id="GO:0110001">
    <property type="term" value="C:toxin-antitoxin complex"/>
    <property type="evidence" value="ECO:0007669"/>
    <property type="project" value="InterPro"/>
</dbReference>
<evidence type="ECO:0000256" key="1">
    <source>
        <dbReference type="ARBA" id="ARBA00022553"/>
    </source>
</evidence>
<dbReference type="EMBL" id="FMYT01000024">
    <property type="protein sequence ID" value="SDD06288.1"/>
    <property type="molecule type" value="Genomic_DNA"/>
</dbReference>
<dbReference type="GO" id="GO:0004540">
    <property type="term" value="F:RNA nuclease activity"/>
    <property type="evidence" value="ECO:0007669"/>
    <property type="project" value="InterPro"/>
</dbReference>
<dbReference type="InterPro" id="IPR008201">
    <property type="entry name" value="HepT-like"/>
</dbReference>
<evidence type="ECO:0000313" key="8">
    <source>
        <dbReference type="EMBL" id="SDF94553.1"/>
    </source>
</evidence>
<evidence type="ECO:0000256" key="3">
    <source>
        <dbReference type="ARBA" id="ARBA00022722"/>
    </source>
</evidence>
<accession>A0A1G6RP11</accession>
<reference evidence="11 15" key="3">
    <citation type="submission" date="2019-03" db="EMBL/GenBank/DDBJ databases">
        <title>Deep subsurface shale carbon reservoir microbial communities from Ohio and West Virginia, USA.</title>
        <authorList>
            <person name="Wrighton K."/>
        </authorList>
    </citation>
    <scope>NUCLEOTIDE SEQUENCE [LARGE SCALE GENOMIC DNA]</scope>
    <source>
        <strain evidence="11 15">UTICA-S4D12</strain>
    </source>
</reference>
<organism evidence="7 16">
    <name type="scientific">Halanaerobium congolense</name>
    <dbReference type="NCBI Taxonomy" id="54121"/>
    <lineage>
        <taxon>Bacteria</taxon>
        <taxon>Bacillati</taxon>
        <taxon>Bacillota</taxon>
        <taxon>Clostridia</taxon>
        <taxon>Halanaerobiales</taxon>
        <taxon>Halanaerobiaceae</taxon>
        <taxon>Halanaerobium</taxon>
    </lineage>
</organism>
<dbReference type="Proteomes" id="UP000324896">
    <property type="component" value="Unassembled WGS sequence"/>
</dbReference>
<sequence length="77" mass="8875">MVQDAIVRNLEIIGEAVKNVPADIREEYPAIEWRKIAGLRDILIHDYFGVDLEIVWNLITNKLPQLKIAIEDILSHI</sequence>
<keyword evidence="2" id="KW-1277">Toxin-antitoxin system</keyword>
<dbReference type="Pfam" id="PF01934">
    <property type="entry name" value="HepT-like"/>
    <property type="match status" value="1"/>
</dbReference>
<evidence type="ECO:0000313" key="13">
    <source>
        <dbReference type="Proteomes" id="UP000198945"/>
    </source>
</evidence>
<proteinExistence type="inferred from homology"/>
<keyword evidence="3" id="KW-0540">Nuclease</keyword>
<dbReference type="GO" id="GO:0016787">
    <property type="term" value="F:hydrolase activity"/>
    <property type="evidence" value="ECO:0007669"/>
    <property type="project" value="UniProtKB-KW"/>
</dbReference>
<dbReference type="GO" id="GO:0000166">
    <property type="term" value="F:nucleotide binding"/>
    <property type="evidence" value="ECO:0007669"/>
    <property type="project" value="UniProtKB-KW"/>
</dbReference>
<evidence type="ECO:0000313" key="10">
    <source>
        <dbReference type="EMBL" id="SET15033.1"/>
    </source>
</evidence>
<reference evidence="9 13" key="1">
    <citation type="submission" date="2016-10" db="EMBL/GenBank/DDBJ databases">
        <authorList>
            <person name="de Groot N.N."/>
        </authorList>
    </citation>
    <scope>NUCLEOTIDE SEQUENCE [LARGE SCALE GENOMIC DNA]</scope>
    <source>
        <strain evidence="9 13">WG7</strain>
    </source>
</reference>
<evidence type="ECO:0000313" key="14">
    <source>
        <dbReference type="Proteomes" id="UP000199519"/>
    </source>
</evidence>
<dbReference type="RefSeq" id="WP_223174565.1">
    <property type="nucleotide sequence ID" value="NZ_FMYT01000024.1"/>
</dbReference>
<dbReference type="EMBL" id="FNBJ01000033">
    <property type="protein sequence ID" value="SDF94553.1"/>
    <property type="molecule type" value="Genomic_DNA"/>
</dbReference>
<dbReference type="InterPro" id="IPR037038">
    <property type="entry name" value="HepT-like_sf"/>
</dbReference>
<evidence type="ECO:0000256" key="5">
    <source>
        <dbReference type="ARBA" id="ARBA00022801"/>
    </source>
</evidence>
<keyword evidence="1" id="KW-0597">Phosphoprotein</keyword>
<reference evidence="12 14" key="2">
    <citation type="submission" date="2016-10" db="EMBL/GenBank/DDBJ databases">
        <authorList>
            <person name="Varghese N."/>
            <person name="Submissions S."/>
        </authorList>
    </citation>
    <scope>NUCLEOTIDE SEQUENCE [LARGE SCALE GENOMIC DNA]</scope>
    <source>
        <strain evidence="7 16">WG10</strain>
        <strain evidence="8 14">WG2</strain>
        <strain evidence="10 12">WG5</strain>
    </source>
</reference>
<keyword evidence="5" id="KW-0378">Hydrolase</keyword>
<gene>
    <name evidence="11" type="ORF">BY453_12212</name>
    <name evidence="7" type="ORF">SAMN04488597_12429</name>
    <name evidence="8" type="ORF">SAMN04488598_13316</name>
    <name evidence="10" type="ORF">SAMN04515652_13114</name>
    <name evidence="9" type="ORF">SAMN04515654_12230</name>
</gene>
<evidence type="ECO:0000256" key="4">
    <source>
        <dbReference type="ARBA" id="ARBA00022741"/>
    </source>
</evidence>
<dbReference type="Proteomes" id="UP000295758">
    <property type="component" value="Unassembled WGS sequence"/>
</dbReference>
<evidence type="ECO:0000256" key="2">
    <source>
        <dbReference type="ARBA" id="ARBA00022649"/>
    </source>
</evidence>
<evidence type="ECO:0000313" key="16">
    <source>
        <dbReference type="Proteomes" id="UP000324896"/>
    </source>
</evidence>
<evidence type="ECO:0000313" key="11">
    <source>
        <dbReference type="EMBL" id="TDS28226.1"/>
    </source>
</evidence>
<comment type="similarity">
    <text evidence="6">Belongs to the HepT RNase toxin family.</text>
</comment>
<dbReference type="Proteomes" id="UP000198612">
    <property type="component" value="Unassembled WGS sequence"/>
</dbReference>
<keyword evidence="14" id="KW-1185">Reference proteome</keyword>
<keyword evidence="4" id="KW-0547">Nucleotide-binding</keyword>
<evidence type="ECO:0000313" key="12">
    <source>
        <dbReference type="Proteomes" id="UP000198612"/>
    </source>
</evidence>
<dbReference type="PANTHER" id="PTHR34139">
    <property type="entry name" value="UPF0331 PROTEIN MJ0127"/>
    <property type="match status" value="1"/>
</dbReference>
<dbReference type="InterPro" id="IPR051813">
    <property type="entry name" value="HepT_RNase_toxin"/>
</dbReference>